<feature type="compositionally biased region" description="Polar residues" evidence="1">
    <location>
        <begin position="103"/>
        <end position="129"/>
    </location>
</feature>
<evidence type="ECO:0000313" key="2">
    <source>
        <dbReference type="EMBL" id="PVD20108.1"/>
    </source>
</evidence>
<evidence type="ECO:0000313" key="3">
    <source>
        <dbReference type="Proteomes" id="UP000245119"/>
    </source>
</evidence>
<reference evidence="2 3" key="1">
    <citation type="submission" date="2018-04" db="EMBL/GenBank/DDBJ databases">
        <title>The genome of golden apple snail Pomacea canaliculata provides insight into stress tolerance and invasive adaptation.</title>
        <authorList>
            <person name="Liu C."/>
            <person name="Liu B."/>
            <person name="Ren Y."/>
            <person name="Zhang Y."/>
            <person name="Wang H."/>
            <person name="Li S."/>
            <person name="Jiang F."/>
            <person name="Yin L."/>
            <person name="Zhang G."/>
            <person name="Qian W."/>
            <person name="Fan W."/>
        </authorList>
    </citation>
    <scope>NUCLEOTIDE SEQUENCE [LARGE SCALE GENOMIC DNA]</scope>
    <source>
        <strain evidence="2">SZHN2017</strain>
        <tissue evidence="2">Muscle</tissue>
    </source>
</reference>
<feature type="region of interest" description="Disordered" evidence="1">
    <location>
        <begin position="1"/>
        <end position="53"/>
    </location>
</feature>
<protein>
    <submittedName>
        <fullName evidence="2">Uncharacterized protein</fullName>
    </submittedName>
</protein>
<dbReference type="EMBL" id="PZQS01000013">
    <property type="protein sequence ID" value="PVD20108.1"/>
    <property type="molecule type" value="Genomic_DNA"/>
</dbReference>
<dbReference type="AlphaFoldDB" id="A0A2T7NG16"/>
<keyword evidence="3" id="KW-1185">Reference proteome</keyword>
<dbReference type="Proteomes" id="UP000245119">
    <property type="component" value="Linkage Group LG13"/>
</dbReference>
<feature type="region of interest" description="Disordered" evidence="1">
    <location>
        <begin position="69"/>
        <end position="153"/>
    </location>
</feature>
<feature type="compositionally biased region" description="Low complexity" evidence="1">
    <location>
        <begin position="130"/>
        <end position="142"/>
    </location>
</feature>
<name>A0A2T7NG16_POMCA</name>
<sequence>MAARGWGEWVTSAAGKHDTAQQESTFVTPPLATMSRQVPTPETGERQGGTSIFIGARDETRSPWQLGRPREVHRAPQCPSVPEAATDGNTRTFRGHGVRHETCSPNYPDSIISRHSTTPTSTGTPQDVGSSSVSSSLQPSSSLKIRGRPTKKKKSGIQLFPTFHAPANDWHLEKVSGIVSLRLACTEKKGQTPDVWDGAASCDDCLSVHVNR</sequence>
<accession>A0A2T7NG16</accession>
<evidence type="ECO:0000256" key="1">
    <source>
        <dbReference type="SAM" id="MobiDB-lite"/>
    </source>
</evidence>
<comment type="caution">
    <text evidence="2">The sequence shown here is derived from an EMBL/GenBank/DDBJ whole genome shotgun (WGS) entry which is preliminary data.</text>
</comment>
<proteinExistence type="predicted"/>
<organism evidence="2 3">
    <name type="scientific">Pomacea canaliculata</name>
    <name type="common">Golden apple snail</name>
    <dbReference type="NCBI Taxonomy" id="400727"/>
    <lineage>
        <taxon>Eukaryota</taxon>
        <taxon>Metazoa</taxon>
        <taxon>Spiralia</taxon>
        <taxon>Lophotrochozoa</taxon>
        <taxon>Mollusca</taxon>
        <taxon>Gastropoda</taxon>
        <taxon>Caenogastropoda</taxon>
        <taxon>Architaenioglossa</taxon>
        <taxon>Ampullarioidea</taxon>
        <taxon>Ampullariidae</taxon>
        <taxon>Pomacea</taxon>
    </lineage>
</organism>
<gene>
    <name evidence="2" type="ORF">C0Q70_20602</name>
</gene>